<feature type="region of interest" description="Disordered" evidence="1">
    <location>
        <begin position="63"/>
        <end position="99"/>
    </location>
</feature>
<sequence length="159" mass="17855">MGVGARGVNVVCVEGVNPKEMKFEAMYDEEVNFLTNQGGGYCSNNPRQGGNQGFVRDEAWKDRDREWRDRNPNSKDGEKDRYVPLHGRQKPNNLEGDRSKNMLSRILNKVEGPDKLLKGMKEDVSTLSLTVTSHSDSMKQLETQMGLISSQSETTRGFA</sequence>
<reference evidence="2" key="2">
    <citation type="submission" date="2015-06" db="UniProtKB">
        <authorList>
            <consortium name="EnsemblPlants"/>
        </authorList>
    </citation>
    <scope>IDENTIFICATION</scope>
    <source>
        <strain evidence="2">DM1-3 516 R44</strain>
    </source>
</reference>
<dbReference type="Gramene" id="PGSC0003DMT400097057">
    <property type="protein sequence ID" value="PGSC0003DMT400097057"/>
    <property type="gene ID" value="PGSC0003DMG400046628"/>
</dbReference>
<organism evidence="2 3">
    <name type="scientific">Solanum tuberosum</name>
    <name type="common">Potato</name>
    <dbReference type="NCBI Taxonomy" id="4113"/>
    <lineage>
        <taxon>Eukaryota</taxon>
        <taxon>Viridiplantae</taxon>
        <taxon>Streptophyta</taxon>
        <taxon>Embryophyta</taxon>
        <taxon>Tracheophyta</taxon>
        <taxon>Spermatophyta</taxon>
        <taxon>Magnoliopsida</taxon>
        <taxon>eudicotyledons</taxon>
        <taxon>Gunneridae</taxon>
        <taxon>Pentapetalae</taxon>
        <taxon>asterids</taxon>
        <taxon>lamiids</taxon>
        <taxon>Solanales</taxon>
        <taxon>Solanaceae</taxon>
        <taxon>Solanoideae</taxon>
        <taxon>Solaneae</taxon>
        <taxon>Solanum</taxon>
    </lineage>
</organism>
<reference evidence="3" key="1">
    <citation type="journal article" date="2011" name="Nature">
        <title>Genome sequence and analysis of the tuber crop potato.</title>
        <authorList>
            <consortium name="The Potato Genome Sequencing Consortium"/>
        </authorList>
    </citation>
    <scope>NUCLEOTIDE SEQUENCE [LARGE SCALE GENOMIC DNA]</scope>
    <source>
        <strain evidence="3">cv. DM1-3 516 R44</strain>
    </source>
</reference>
<name>M1DZT7_SOLTU</name>
<protein>
    <recommendedName>
        <fullName evidence="4">Integrase core domain containing protein</fullName>
    </recommendedName>
</protein>
<accession>M1DZT7</accession>
<dbReference type="AlphaFoldDB" id="M1DZT7"/>
<dbReference type="EnsemblPlants" id="PGSC0003DMT400097057">
    <property type="protein sequence ID" value="PGSC0003DMT400097057"/>
    <property type="gene ID" value="PGSC0003DMG400046628"/>
</dbReference>
<dbReference type="InParanoid" id="M1DZT7"/>
<proteinExistence type="predicted"/>
<dbReference type="PaxDb" id="4113-PGSC0003DMT400097057"/>
<dbReference type="Proteomes" id="UP000011115">
    <property type="component" value="Unassembled WGS sequence"/>
</dbReference>
<feature type="compositionally biased region" description="Basic and acidic residues" evidence="1">
    <location>
        <begin position="63"/>
        <end position="83"/>
    </location>
</feature>
<dbReference type="HOGENOM" id="CLU_033598_1_0_1"/>
<evidence type="ECO:0000313" key="3">
    <source>
        <dbReference type="Proteomes" id="UP000011115"/>
    </source>
</evidence>
<keyword evidence="3" id="KW-1185">Reference proteome</keyword>
<evidence type="ECO:0000313" key="2">
    <source>
        <dbReference type="EnsemblPlants" id="PGSC0003DMT400097057"/>
    </source>
</evidence>
<evidence type="ECO:0000256" key="1">
    <source>
        <dbReference type="SAM" id="MobiDB-lite"/>
    </source>
</evidence>
<evidence type="ECO:0008006" key="4">
    <source>
        <dbReference type="Google" id="ProtNLM"/>
    </source>
</evidence>